<feature type="transmembrane region" description="Helical" evidence="1">
    <location>
        <begin position="198"/>
        <end position="223"/>
    </location>
</feature>
<name>A0A5N4WHL0_9GAMM</name>
<feature type="transmembrane region" description="Helical" evidence="1">
    <location>
        <begin position="47"/>
        <end position="65"/>
    </location>
</feature>
<dbReference type="Pfam" id="PF07077">
    <property type="entry name" value="DUF1345"/>
    <property type="match status" value="1"/>
</dbReference>
<sequence length="225" mass="25628">MPMPTLHRLKTGMQFRPYFFITFLLTALLFGLLTLFTNWTWSTSLLISWNIAVSSYLIKTMTTLWPIDHQHILQHAQQQDASKWIILLLVILTLVMCLIAIVIELTHLPHNTALTFGHLLLSLLTIISAWFFMHTIFAIHYAHDYYLAVDDAQDAGLDFPKTQYPTYPDFLYFSYVIGTSAQTADVSITSRSMRILNIVHIILAYGFNTSILAISINVAAGFITL</sequence>
<reference evidence="2 3" key="1">
    <citation type="submission" date="2019-09" db="EMBL/GenBank/DDBJ databases">
        <title>Draft genome sequence of Acinetobacter tandoii W4-4-4 isolated from environmental water sample.</title>
        <authorList>
            <person name="Wee S.K."/>
            <person name="Yan B."/>
            <person name="Mustaffa S.B."/>
            <person name="Yap E.P.H."/>
        </authorList>
    </citation>
    <scope>NUCLEOTIDE SEQUENCE [LARGE SCALE GENOMIC DNA]</scope>
    <source>
        <strain evidence="2 3">W4-4-4</strain>
    </source>
</reference>
<keyword evidence="1" id="KW-0472">Membrane</keyword>
<feature type="transmembrane region" description="Helical" evidence="1">
    <location>
        <begin position="18"/>
        <end position="41"/>
    </location>
</feature>
<proteinExistence type="predicted"/>
<comment type="caution">
    <text evidence="2">The sequence shown here is derived from an EMBL/GenBank/DDBJ whole genome shotgun (WGS) entry which is preliminary data.</text>
</comment>
<feature type="transmembrane region" description="Helical" evidence="1">
    <location>
        <begin position="85"/>
        <end position="103"/>
    </location>
</feature>
<accession>A0A5N4WHL0</accession>
<dbReference type="RefSeq" id="WP_151504566.1">
    <property type="nucleotide sequence ID" value="NZ_VXLD01000004.1"/>
</dbReference>
<dbReference type="EMBL" id="VXLD01000004">
    <property type="protein sequence ID" value="KAB1855820.1"/>
    <property type="molecule type" value="Genomic_DNA"/>
</dbReference>
<protein>
    <submittedName>
        <fullName evidence="2">DUF1345 domain-containing protein</fullName>
    </submittedName>
</protein>
<dbReference type="Proteomes" id="UP000325788">
    <property type="component" value="Unassembled WGS sequence"/>
</dbReference>
<keyword evidence="1" id="KW-1133">Transmembrane helix</keyword>
<feature type="transmembrane region" description="Helical" evidence="1">
    <location>
        <begin position="115"/>
        <end position="133"/>
    </location>
</feature>
<dbReference type="InterPro" id="IPR009781">
    <property type="entry name" value="DUF1345"/>
</dbReference>
<keyword evidence="1" id="KW-0812">Transmembrane</keyword>
<evidence type="ECO:0000256" key="1">
    <source>
        <dbReference type="SAM" id="Phobius"/>
    </source>
</evidence>
<dbReference type="AlphaFoldDB" id="A0A5N4WHL0"/>
<evidence type="ECO:0000313" key="3">
    <source>
        <dbReference type="Proteomes" id="UP000325788"/>
    </source>
</evidence>
<gene>
    <name evidence="2" type="ORF">F4W09_08415</name>
</gene>
<evidence type="ECO:0000313" key="2">
    <source>
        <dbReference type="EMBL" id="KAB1855820.1"/>
    </source>
</evidence>
<organism evidence="2 3">
    <name type="scientific">Acinetobacter tandoii</name>
    <dbReference type="NCBI Taxonomy" id="202954"/>
    <lineage>
        <taxon>Bacteria</taxon>
        <taxon>Pseudomonadati</taxon>
        <taxon>Pseudomonadota</taxon>
        <taxon>Gammaproteobacteria</taxon>
        <taxon>Moraxellales</taxon>
        <taxon>Moraxellaceae</taxon>
        <taxon>Acinetobacter</taxon>
    </lineage>
</organism>